<name>A0A7J8IM59_ROUAE</name>
<accession>A0A7J8IM59</accession>
<sequence length="140" mass="15852">MEPALTWGLPGSKCLACLPPVLPRGPDPTEGIIRMHRVCIPYSKFNQEMLKRYIFKLAQIKLFHIFPCVSALHKNMKFHYLNETTSHISPGPLLIMTDPSTLFSCLCNQHLFLLPKSFHLTLSLTDRSLFACTTIIVIPS</sequence>
<gene>
    <name evidence="1" type="ORF">HJG63_010795</name>
</gene>
<comment type="caution">
    <text evidence="1">The sequence shown here is derived from an EMBL/GenBank/DDBJ whole genome shotgun (WGS) entry which is preliminary data.</text>
</comment>
<evidence type="ECO:0000313" key="2">
    <source>
        <dbReference type="Proteomes" id="UP000593571"/>
    </source>
</evidence>
<proteinExistence type="predicted"/>
<dbReference type="EMBL" id="JACASE010000003">
    <property type="protein sequence ID" value="KAF6485664.1"/>
    <property type="molecule type" value="Genomic_DNA"/>
</dbReference>
<dbReference type="Proteomes" id="UP000593571">
    <property type="component" value="Unassembled WGS sequence"/>
</dbReference>
<dbReference type="AlphaFoldDB" id="A0A7J8IM59"/>
<reference evidence="1 2" key="1">
    <citation type="journal article" date="2020" name="Nature">
        <title>Six reference-quality genomes reveal evolution of bat adaptations.</title>
        <authorList>
            <person name="Jebb D."/>
            <person name="Huang Z."/>
            <person name="Pippel M."/>
            <person name="Hughes G.M."/>
            <person name="Lavrichenko K."/>
            <person name="Devanna P."/>
            <person name="Winkler S."/>
            <person name="Jermiin L.S."/>
            <person name="Skirmuntt E.C."/>
            <person name="Katzourakis A."/>
            <person name="Burkitt-Gray L."/>
            <person name="Ray D.A."/>
            <person name="Sullivan K.A.M."/>
            <person name="Roscito J.G."/>
            <person name="Kirilenko B.M."/>
            <person name="Davalos L.M."/>
            <person name="Corthals A.P."/>
            <person name="Power M.L."/>
            <person name="Jones G."/>
            <person name="Ransome R.D."/>
            <person name="Dechmann D.K.N."/>
            <person name="Locatelli A.G."/>
            <person name="Puechmaille S.J."/>
            <person name="Fedrigo O."/>
            <person name="Jarvis E.D."/>
            <person name="Hiller M."/>
            <person name="Vernes S.C."/>
            <person name="Myers E.W."/>
            <person name="Teeling E.C."/>
        </authorList>
    </citation>
    <scope>NUCLEOTIDE SEQUENCE [LARGE SCALE GENOMIC DNA]</scope>
    <source>
        <strain evidence="1">MRouAeg1</strain>
        <tissue evidence="1">Muscle</tissue>
    </source>
</reference>
<organism evidence="1 2">
    <name type="scientific">Rousettus aegyptiacus</name>
    <name type="common">Egyptian fruit bat</name>
    <name type="synonym">Pteropus aegyptiacus</name>
    <dbReference type="NCBI Taxonomy" id="9407"/>
    <lineage>
        <taxon>Eukaryota</taxon>
        <taxon>Metazoa</taxon>
        <taxon>Chordata</taxon>
        <taxon>Craniata</taxon>
        <taxon>Vertebrata</taxon>
        <taxon>Euteleostomi</taxon>
        <taxon>Mammalia</taxon>
        <taxon>Eutheria</taxon>
        <taxon>Laurasiatheria</taxon>
        <taxon>Chiroptera</taxon>
        <taxon>Yinpterochiroptera</taxon>
        <taxon>Pteropodoidea</taxon>
        <taxon>Pteropodidae</taxon>
        <taxon>Rousettinae</taxon>
        <taxon>Rousettus</taxon>
    </lineage>
</organism>
<evidence type="ECO:0000313" key="1">
    <source>
        <dbReference type="EMBL" id="KAF6485664.1"/>
    </source>
</evidence>
<protein>
    <submittedName>
        <fullName evidence="1">Uncharacterized protein</fullName>
    </submittedName>
</protein>
<keyword evidence="2" id="KW-1185">Reference proteome</keyword>